<comment type="pathway">
    <text evidence="1">Cofactor biosynthesis; adenosylcobalamin biosynthesis.</text>
</comment>
<reference evidence="4 6" key="1">
    <citation type="submission" date="2016-11" db="EMBL/GenBank/DDBJ databases">
        <authorList>
            <person name="Jaros S."/>
            <person name="Januszkiewicz K."/>
            <person name="Wedrychowicz H."/>
        </authorList>
    </citation>
    <scope>NUCLEOTIDE SEQUENCE [LARGE SCALE GENOMIC DNA]</scope>
    <source>
        <strain evidence="4 6">DSM 784</strain>
    </source>
</reference>
<evidence type="ECO:0000313" key="4">
    <source>
        <dbReference type="EMBL" id="SFW34969.1"/>
    </source>
</evidence>
<dbReference type="Proteomes" id="UP000183788">
    <property type="component" value="Unassembled WGS sequence"/>
</dbReference>
<organism evidence="4 6">
    <name type="scientific">Chitinophaga sancti</name>
    <dbReference type="NCBI Taxonomy" id="1004"/>
    <lineage>
        <taxon>Bacteria</taxon>
        <taxon>Pseudomonadati</taxon>
        <taxon>Bacteroidota</taxon>
        <taxon>Chitinophagia</taxon>
        <taxon>Chitinophagales</taxon>
        <taxon>Chitinophagaceae</taxon>
        <taxon>Chitinophaga</taxon>
    </lineage>
</organism>
<name>A0A1K1NI83_9BACT</name>
<dbReference type="GO" id="GO:0016994">
    <property type="term" value="F:precorrin-6A reductase activity"/>
    <property type="evidence" value="ECO:0007669"/>
    <property type="project" value="InterPro"/>
</dbReference>
<keyword evidence="3" id="KW-0560">Oxidoreductase</keyword>
<dbReference type="GO" id="GO:0009236">
    <property type="term" value="P:cobalamin biosynthetic process"/>
    <property type="evidence" value="ECO:0007669"/>
    <property type="project" value="UniProtKB-UniPathway"/>
</dbReference>
<evidence type="ECO:0000256" key="2">
    <source>
        <dbReference type="ARBA" id="ARBA00022573"/>
    </source>
</evidence>
<gene>
    <name evidence="4" type="ORF">SAMN05661012_01327</name>
    <name evidence="5" type="ORF">SR876_06630</name>
</gene>
<dbReference type="RefSeq" id="WP_083571389.1">
    <property type="nucleotide sequence ID" value="NZ_CP139972.1"/>
</dbReference>
<evidence type="ECO:0000313" key="7">
    <source>
        <dbReference type="Proteomes" id="UP001326715"/>
    </source>
</evidence>
<evidence type="ECO:0000256" key="3">
    <source>
        <dbReference type="ARBA" id="ARBA00023002"/>
    </source>
</evidence>
<dbReference type="InterPro" id="IPR003723">
    <property type="entry name" value="Precorrin-6x_reduct"/>
</dbReference>
<dbReference type="EMBL" id="FPIZ01000003">
    <property type="protein sequence ID" value="SFW34969.1"/>
    <property type="molecule type" value="Genomic_DNA"/>
</dbReference>
<dbReference type="STRING" id="1004.SAMN05661012_01327"/>
<keyword evidence="2" id="KW-0169">Cobalamin biosynthesis</keyword>
<evidence type="ECO:0000256" key="1">
    <source>
        <dbReference type="ARBA" id="ARBA00004953"/>
    </source>
</evidence>
<dbReference type="Pfam" id="PF02571">
    <property type="entry name" value="CbiJ"/>
    <property type="match status" value="1"/>
</dbReference>
<evidence type="ECO:0000313" key="6">
    <source>
        <dbReference type="Proteomes" id="UP000183788"/>
    </source>
</evidence>
<protein>
    <submittedName>
        <fullName evidence="4">Precorrin-6A/cobalt-precorrin-6A reductase</fullName>
    </submittedName>
</protein>
<dbReference type="OrthoDB" id="9780707at2"/>
<dbReference type="PROSITE" id="PS51014">
    <property type="entry name" value="COBK_CBIJ"/>
    <property type="match status" value="1"/>
</dbReference>
<accession>A0A1K1NI83</accession>
<sequence length="245" mass="26818">MILVFGGTTEGRKAMALLEQAGLPYCYSTKTEVEIPMQVCGTYRHGALTPPALKEFCAAKNISVIVHASHPFASVLHQTIADAGLPVLRFEREYPARTEHPLVHYFDSYDAALNYLCVHPVKKLLALTGVQTISQIEKYWRAHTTLFRILPRESSLEQALAAGCSREDLIMALPGNEAALIASHGITGILTKESGESGLLSVKIHEALQAGIPIFIIARPALPEGFISVNEHDLLDHLKAYLVCH</sequence>
<reference evidence="5 7" key="2">
    <citation type="submission" date="2023-11" db="EMBL/GenBank/DDBJ databases">
        <title>MicrobeMod: A computational toolkit for identifying prokaryotic methylation and restriction-modification with nanopore sequencing.</title>
        <authorList>
            <person name="Crits-Christoph A."/>
            <person name="Kang S.C."/>
            <person name="Lee H."/>
            <person name="Ostrov N."/>
        </authorList>
    </citation>
    <scope>NUCLEOTIDE SEQUENCE [LARGE SCALE GENOMIC DNA]</scope>
    <source>
        <strain evidence="5 7">ATCC 23090</strain>
    </source>
</reference>
<keyword evidence="7" id="KW-1185">Reference proteome</keyword>
<dbReference type="PANTHER" id="PTHR36925:SF1">
    <property type="entry name" value="COBALT-PRECORRIN-6A REDUCTASE"/>
    <property type="match status" value="1"/>
</dbReference>
<dbReference type="UniPathway" id="UPA00148"/>
<dbReference type="Proteomes" id="UP001326715">
    <property type="component" value="Chromosome"/>
</dbReference>
<dbReference type="EMBL" id="CP140154">
    <property type="protein sequence ID" value="WQG91167.1"/>
    <property type="molecule type" value="Genomic_DNA"/>
</dbReference>
<dbReference type="PANTHER" id="PTHR36925">
    <property type="entry name" value="COBALT-PRECORRIN-6A REDUCTASE"/>
    <property type="match status" value="1"/>
</dbReference>
<dbReference type="AlphaFoldDB" id="A0A1K1NI83"/>
<proteinExistence type="predicted"/>
<evidence type="ECO:0000313" key="5">
    <source>
        <dbReference type="EMBL" id="WQG91167.1"/>
    </source>
</evidence>